<evidence type="ECO:0000313" key="4">
    <source>
        <dbReference type="Proteomes" id="UP000292702"/>
    </source>
</evidence>
<dbReference type="EMBL" id="RWJN01000032">
    <property type="protein sequence ID" value="TCD69845.1"/>
    <property type="molecule type" value="Genomic_DNA"/>
</dbReference>
<accession>A0A4R0RTR3</accession>
<evidence type="ECO:0000256" key="2">
    <source>
        <dbReference type="SAM" id="MobiDB-lite"/>
    </source>
</evidence>
<dbReference type="AlphaFoldDB" id="A0A4R0RTR3"/>
<feature type="region of interest" description="Disordered" evidence="2">
    <location>
        <begin position="59"/>
        <end position="88"/>
    </location>
</feature>
<gene>
    <name evidence="3" type="ORF">EIP91_005922</name>
</gene>
<dbReference type="GO" id="GO:0000387">
    <property type="term" value="P:spliceosomal snRNP assembly"/>
    <property type="evidence" value="ECO:0007669"/>
    <property type="project" value="InterPro"/>
</dbReference>
<proteinExistence type="inferred from homology"/>
<evidence type="ECO:0000313" key="3">
    <source>
        <dbReference type="EMBL" id="TCD69845.1"/>
    </source>
</evidence>
<reference evidence="3 4" key="1">
    <citation type="submission" date="2018-11" db="EMBL/GenBank/DDBJ databases">
        <title>Genome assembly of Steccherinum ochraceum LE-BIN_3174, the white-rot fungus of the Steccherinaceae family (The Residual Polyporoid clade, Polyporales, Basidiomycota).</title>
        <authorList>
            <person name="Fedorova T.V."/>
            <person name="Glazunova O.A."/>
            <person name="Landesman E.O."/>
            <person name="Moiseenko K.V."/>
            <person name="Psurtseva N.V."/>
            <person name="Savinova O.S."/>
            <person name="Shakhova N.V."/>
            <person name="Tyazhelova T.V."/>
            <person name="Vasina D.V."/>
        </authorList>
    </citation>
    <scope>NUCLEOTIDE SEQUENCE [LARGE SCALE GENOMIC DNA]</scope>
    <source>
        <strain evidence="3 4">LE-BIN_3174</strain>
    </source>
</reference>
<comment type="similarity">
    <text evidence="1">Belongs to the gemin-2 family.</text>
</comment>
<dbReference type="PANTHER" id="PTHR12794:SF0">
    <property type="entry name" value="GEM-ASSOCIATED PROTEIN 2"/>
    <property type="match status" value="1"/>
</dbReference>
<comment type="caution">
    <text evidence="3">The sequence shown here is derived from an EMBL/GenBank/DDBJ whole genome shotgun (WGS) entry which is preliminary data.</text>
</comment>
<feature type="compositionally biased region" description="Low complexity" evidence="2">
    <location>
        <begin position="79"/>
        <end position="88"/>
    </location>
</feature>
<evidence type="ECO:0000256" key="1">
    <source>
        <dbReference type="ARBA" id="ARBA00025758"/>
    </source>
</evidence>
<dbReference type="PANTHER" id="PTHR12794">
    <property type="entry name" value="GEMIN2"/>
    <property type="match status" value="1"/>
</dbReference>
<feature type="compositionally biased region" description="Polar residues" evidence="2">
    <location>
        <begin position="160"/>
        <end position="169"/>
    </location>
</feature>
<dbReference type="OrthoDB" id="428895at2759"/>
<dbReference type="Pfam" id="PF04938">
    <property type="entry name" value="SIP1"/>
    <property type="match status" value="1"/>
</dbReference>
<protein>
    <submittedName>
        <fullName evidence="3">Uncharacterized protein</fullName>
    </submittedName>
</protein>
<feature type="region of interest" description="Disordered" evidence="2">
    <location>
        <begin position="192"/>
        <end position="231"/>
    </location>
</feature>
<organism evidence="3 4">
    <name type="scientific">Steccherinum ochraceum</name>
    <dbReference type="NCBI Taxonomy" id="92696"/>
    <lineage>
        <taxon>Eukaryota</taxon>
        <taxon>Fungi</taxon>
        <taxon>Dikarya</taxon>
        <taxon>Basidiomycota</taxon>
        <taxon>Agaricomycotina</taxon>
        <taxon>Agaricomycetes</taxon>
        <taxon>Polyporales</taxon>
        <taxon>Steccherinaceae</taxon>
        <taxon>Steccherinum</taxon>
    </lineage>
</organism>
<dbReference type="InterPro" id="IPR035426">
    <property type="entry name" value="Gemin2/Brr1"/>
</dbReference>
<dbReference type="GO" id="GO:0005634">
    <property type="term" value="C:nucleus"/>
    <property type="evidence" value="ECO:0007669"/>
    <property type="project" value="TreeGrafter"/>
</dbReference>
<dbReference type="Proteomes" id="UP000292702">
    <property type="component" value="Unassembled WGS sequence"/>
</dbReference>
<dbReference type="GO" id="GO:0032797">
    <property type="term" value="C:SMN complex"/>
    <property type="evidence" value="ECO:0007669"/>
    <property type="project" value="TreeGrafter"/>
</dbReference>
<feature type="compositionally biased region" description="Low complexity" evidence="2">
    <location>
        <begin position="205"/>
        <end position="220"/>
    </location>
</feature>
<feature type="compositionally biased region" description="Basic and acidic residues" evidence="2">
    <location>
        <begin position="65"/>
        <end position="78"/>
    </location>
</feature>
<name>A0A4R0RTR3_9APHY</name>
<keyword evidence="4" id="KW-1185">Reference proteome</keyword>
<feature type="compositionally biased region" description="Polar residues" evidence="2">
    <location>
        <begin position="192"/>
        <end position="201"/>
    </location>
</feature>
<feature type="region of interest" description="Disordered" evidence="2">
    <location>
        <begin position="1"/>
        <end position="26"/>
    </location>
</feature>
<feature type="region of interest" description="Disordered" evidence="2">
    <location>
        <begin position="148"/>
        <end position="179"/>
    </location>
</feature>
<dbReference type="Gene3D" id="1.20.58.1070">
    <property type="match status" value="1"/>
</dbReference>
<sequence>MSGYTKRKWSQVEDSDDDEPSLGKQVLPIANLPLDFNGEPMDGLQYLFTVRRNAKSLPHTTRVHNPYEVKEEPKERTPPRSLSSSSIPMPSDEWRDVFLRRFRNFRKNSLQPTTRIGVSTNGGAFKLIPDKKDRDAWWAFISGRPEVEWNPPKKPKAPTARQQRQQRYTNGRGMRAFSDEWTAVEPTSEISYGDSTFSGGSSVLGPTDPSDSLPTPSGTPAPGDAGDSSSATTLNISISQREPTPTLLRNIDHRYSLHLLMYFTHWINVFLEQPQPRNTHMTEAHARWMFSLLSRVEDYVTADETSLLRSLARACMSFMKDALLQPSSAPQTDMDDERMSVRSCWFILVIVVDIWAQRDLWMDLEDMLATIKPS</sequence>